<dbReference type="GO" id="GO:0008360">
    <property type="term" value="P:regulation of cell shape"/>
    <property type="evidence" value="ECO:0007669"/>
    <property type="project" value="UniProtKB-KW"/>
</dbReference>
<dbReference type="GO" id="GO:0015648">
    <property type="term" value="F:lipid-linked peptidoglycan transporter activity"/>
    <property type="evidence" value="ECO:0007669"/>
    <property type="project" value="TreeGrafter"/>
</dbReference>
<reference evidence="7 8" key="1">
    <citation type="journal article" date="2011" name="Stand. Genomic Sci.">
        <title>Draft genome sequence of Caminibacter mediatlanticus strain TB-2, an epsilonproteobacterium isolated from a deep-sea hydrothermal vent.</title>
        <authorList>
            <person name="Giovannelli D."/>
            <person name="Ferriera S."/>
            <person name="Johnson J."/>
            <person name="Kravitz S."/>
            <person name="Perez-Rodriguez I."/>
            <person name="Ricci J."/>
            <person name="O'Brien C."/>
            <person name="Voordeckers J.W."/>
            <person name="Bini E."/>
            <person name="Vetriani C."/>
        </authorList>
    </citation>
    <scope>NUCLEOTIDE SEQUENCE [LARGE SCALE GENOMIC DNA]</scope>
    <source>
        <strain evidence="7 8">TB-2</strain>
    </source>
</reference>
<name>A0AAI9AI15_9BACT</name>
<feature type="transmembrane region" description="Helical" evidence="6">
    <location>
        <begin position="267"/>
        <end position="284"/>
    </location>
</feature>
<dbReference type="GO" id="GO:0032153">
    <property type="term" value="C:cell division site"/>
    <property type="evidence" value="ECO:0007669"/>
    <property type="project" value="TreeGrafter"/>
</dbReference>
<evidence type="ECO:0000256" key="6">
    <source>
        <dbReference type="SAM" id="Phobius"/>
    </source>
</evidence>
<gene>
    <name evidence="7" type="ORF">CMTB2_06486</name>
</gene>
<keyword evidence="3" id="KW-0133">Cell shape</keyword>
<feature type="transmembrane region" description="Helical" evidence="6">
    <location>
        <begin position="137"/>
        <end position="153"/>
    </location>
</feature>
<dbReference type="AlphaFoldDB" id="A0AAI9AI15"/>
<proteinExistence type="predicted"/>
<organism evidence="7 8">
    <name type="scientific">Caminibacter mediatlanticus TB-2</name>
    <dbReference type="NCBI Taxonomy" id="391592"/>
    <lineage>
        <taxon>Bacteria</taxon>
        <taxon>Pseudomonadati</taxon>
        <taxon>Campylobacterota</taxon>
        <taxon>Epsilonproteobacteria</taxon>
        <taxon>Nautiliales</taxon>
        <taxon>Nautiliaceae</taxon>
        <taxon>Caminibacter</taxon>
    </lineage>
</organism>
<dbReference type="PANTHER" id="PTHR30474:SF1">
    <property type="entry name" value="PEPTIDOGLYCAN GLYCOSYLTRANSFERASE MRDB"/>
    <property type="match status" value="1"/>
</dbReference>
<feature type="transmembrane region" description="Helical" evidence="6">
    <location>
        <begin position="44"/>
        <end position="61"/>
    </location>
</feature>
<evidence type="ECO:0000313" key="7">
    <source>
        <dbReference type="EMBL" id="EDM23879.1"/>
    </source>
</evidence>
<feature type="transmembrane region" description="Helical" evidence="6">
    <location>
        <begin position="329"/>
        <end position="349"/>
    </location>
</feature>
<comment type="subcellular location">
    <subcellularLocation>
        <location evidence="1">Membrane</location>
        <topology evidence="1">Multi-pass membrane protein</topology>
    </subcellularLocation>
</comment>
<feature type="transmembrane region" description="Helical" evidence="6">
    <location>
        <begin position="158"/>
        <end position="175"/>
    </location>
</feature>
<protein>
    <submittedName>
        <fullName evidence="7">Cell cycle protein</fullName>
    </submittedName>
</protein>
<feature type="transmembrane region" description="Helical" evidence="6">
    <location>
        <begin position="296"/>
        <end position="317"/>
    </location>
</feature>
<feature type="transmembrane region" description="Helical" evidence="6">
    <location>
        <begin position="100"/>
        <end position="125"/>
    </location>
</feature>
<dbReference type="GO" id="GO:0051301">
    <property type="term" value="P:cell division"/>
    <property type="evidence" value="ECO:0007669"/>
    <property type="project" value="InterPro"/>
</dbReference>
<evidence type="ECO:0000256" key="1">
    <source>
        <dbReference type="ARBA" id="ARBA00004141"/>
    </source>
</evidence>
<feature type="transmembrane region" description="Helical" evidence="6">
    <location>
        <begin position="181"/>
        <end position="201"/>
    </location>
</feature>
<dbReference type="EMBL" id="ABCJ01000002">
    <property type="protein sequence ID" value="EDM23879.1"/>
    <property type="molecule type" value="Genomic_DNA"/>
</dbReference>
<comment type="caution">
    <text evidence="7">The sequence shown here is derived from an EMBL/GenBank/DDBJ whole genome shotgun (WGS) entry which is preliminary data.</text>
</comment>
<feature type="transmembrane region" description="Helical" evidence="6">
    <location>
        <begin position="67"/>
        <end position="88"/>
    </location>
</feature>
<evidence type="ECO:0000256" key="5">
    <source>
        <dbReference type="ARBA" id="ARBA00023136"/>
    </source>
</evidence>
<keyword evidence="2 6" id="KW-0812">Transmembrane</keyword>
<dbReference type="RefSeq" id="WP_007473817.1">
    <property type="nucleotide sequence ID" value="NZ_ABCJ01000002.1"/>
</dbReference>
<feature type="transmembrane region" description="Helical" evidence="6">
    <location>
        <begin position="15"/>
        <end position="32"/>
    </location>
</feature>
<dbReference type="PANTHER" id="PTHR30474">
    <property type="entry name" value="CELL CYCLE PROTEIN"/>
    <property type="match status" value="1"/>
</dbReference>
<sequence>MRSIQNNLAIKKFDFFLILLLIPFILISLFLVNEISHRLFIKELIYISIGFIVFIFVYFIPIRKLLWIIPFIYWLNIILLIMVDLFGIKILGAQRWLKIPIINLTIQPAEFMKTTLLLMLGYLVYKYPPRPVYNLKEFLRLSIYIIIPFLLIAKEPDLGTALITLIIGFGVLFIIGVDKKIWITLSIFAIIFTPIAYKFLLKDYQKKRIEHFLNKPSYHVKQSLIAIGSGGLTGKSKKNATQTQLKFLPIASSDFIFAYLVERFGFLGALFVIILYFILIVYLLKKAEKLGDDYFAKVMYIGVALMIFIYAFINIAMTMNLAPVVGVPLPLLSHGGTSFINFMILFAILENLISRKDFLHSHGVK</sequence>
<dbReference type="Proteomes" id="UP000003288">
    <property type="component" value="Unassembled WGS sequence"/>
</dbReference>
<accession>A0AAI9AI15</accession>
<keyword evidence="4 6" id="KW-1133">Transmembrane helix</keyword>
<evidence type="ECO:0000256" key="3">
    <source>
        <dbReference type="ARBA" id="ARBA00022960"/>
    </source>
</evidence>
<keyword evidence="5 6" id="KW-0472">Membrane</keyword>
<evidence type="ECO:0000256" key="2">
    <source>
        <dbReference type="ARBA" id="ARBA00022692"/>
    </source>
</evidence>
<evidence type="ECO:0000313" key="8">
    <source>
        <dbReference type="Proteomes" id="UP000003288"/>
    </source>
</evidence>
<dbReference type="GO" id="GO:0005886">
    <property type="term" value="C:plasma membrane"/>
    <property type="evidence" value="ECO:0007669"/>
    <property type="project" value="TreeGrafter"/>
</dbReference>
<evidence type="ECO:0000256" key="4">
    <source>
        <dbReference type="ARBA" id="ARBA00022989"/>
    </source>
</evidence>
<dbReference type="InterPro" id="IPR001182">
    <property type="entry name" value="FtsW/RodA"/>
</dbReference>
<dbReference type="Pfam" id="PF01098">
    <property type="entry name" value="FTSW_RODA_SPOVE"/>
    <property type="match status" value="1"/>
</dbReference>